<proteinExistence type="predicted"/>
<name>A0A6C0LMA3_9ZZZZ</name>
<evidence type="ECO:0000259" key="1">
    <source>
        <dbReference type="PROSITE" id="PS50157"/>
    </source>
</evidence>
<dbReference type="InterPro" id="IPR013087">
    <property type="entry name" value="Znf_C2H2_type"/>
</dbReference>
<dbReference type="Gene3D" id="3.30.160.60">
    <property type="entry name" value="Classic Zinc Finger"/>
    <property type="match status" value="2"/>
</dbReference>
<dbReference type="SUPFAM" id="SSF57667">
    <property type="entry name" value="beta-beta-alpha zinc fingers"/>
    <property type="match status" value="1"/>
</dbReference>
<reference evidence="2" key="1">
    <citation type="journal article" date="2020" name="Nature">
        <title>Giant virus diversity and host interactions through global metagenomics.</title>
        <authorList>
            <person name="Schulz F."/>
            <person name="Roux S."/>
            <person name="Paez-Espino D."/>
            <person name="Jungbluth S."/>
            <person name="Walsh D.A."/>
            <person name="Denef V.J."/>
            <person name="McMahon K.D."/>
            <person name="Konstantinidis K.T."/>
            <person name="Eloe-Fadrosh E.A."/>
            <person name="Kyrpides N.C."/>
            <person name="Woyke T."/>
        </authorList>
    </citation>
    <scope>NUCLEOTIDE SEQUENCE</scope>
    <source>
        <strain evidence="2">GVMAG-M-3300027963-41</strain>
    </source>
</reference>
<sequence length="186" mass="21064">MSLNNSIECVASIPSVVKYVKNTDGDYVCPHNGCGKIAQKQNTMHYHIMKNHSTKLPFECNRCENRPQFLQRCGFMNHLATKHADTPKLTEKEKEILGGVTENPVISISFKCPHTGCNQSTKTKSNMLIHYARTHATEWIPAYVRGVECTNCNVNYSSSSAYLYHSITCFRDFASVDQLNIISRIR</sequence>
<organism evidence="2">
    <name type="scientific">viral metagenome</name>
    <dbReference type="NCBI Taxonomy" id="1070528"/>
    <lineage>
        <taxon>unclassified sequences</taxon>
        <taxon>metagenomes</taxon>
        <taxon>organismal metagenomes</taxon>
    </lineage>
</organism>
<dbReference type="PROSITE" id="PS50157">
    <property type="entry name" value="ZINC_FINGER_C2H2_2"/>
    <property type="match status" value="1"/>
</dbReference>
<evidence type="ECO:0000313" key="2">
    <source>
        <dbReference type="EMBL" id="QHU31657.1"/>
    </source>
</evidence>
<dbReference type="InterPro" id="IPR036236">
    <property type="entry name" value="Znf_C2H2_sf"/>
</dbReference>
<dbReference type="AlphaFoldDB" id="A0A6C0LMA3"/>
<feature type="domain" description="C2H2-type" evidence="1">
    <location>
        <begin position="27"/>
        <end position="57"/>
    </location>
</feature>
<dbReference type="EMBL" id="MN740532">
    <property type="protein sequence ID" value="QHU31657.1"/>
    <property type="molecule type" value="Genomic_DNA"/>
</dbReference>
<accession>A0A6C0LMA3</accession>
<protein>
    <recommendedName>
        <fullName evidence="1">C2H2-type domain-containing protein</fullName>
    </recommendedName>
</protein>
<dbReference type="SMART" id="SM00355">
    <property type="entry name" value="ZnF_C2H2"/>
    <property type="match status" value="3"/>
</dbReference>